<reference evidence="1 2" key="1">
    <citation type="submission" date="2020-08" db="EMBL/GenBank/DDBJ databases">
        <title>Genomic Encyclopedia of Type Strains, Phase III (KMG-III): the genomes of soil and plant-associated and newly described type strains.</title>
        <authorList>
            <person name="Whitman W."/>
        </authorList>
    </citation>
    <scope>NUCLEOTIDE SEQUENCE [LARGE SCALE GENOMIC DNA]</scope>
    <source>
        <strain evidence="1 2">CECT 4462</strain>
    </source>
</reference>
<protein>
    <recommendedName>
        <fullName evidence="3">Energy transducer TonB</fullName>
    </recommendedName>
</protein>
<gene>
    <name evidence="1" type="ORF">FHR87_002565</name>
</gene>
<dbReference type="RefSeq" id="WP_183167046.1">
    <property type="nucleotide sequence ID" value="NZ_JACHXI010000013.1"/>
</dbReference>
<comment type="caution">
    <text evidence="1">The sequence shown here is derived from an EMBL/GenBank/DDBJ whole genome shotgun (WGS) entry which is preliminary data.</text>
</comment>
<sequence>MMSDARRRAYLNAMQVDSWVSRLQLPFAAPLRPGAIAEPEPLPESKSQIVVAKSLVTEMVRKEAPGPLARKPASPVPVPVKRIDQKSVEPTPHFTLQLLRAGSCLLAVTLPTGGSFQNRDPAYLLLKDLLRAARLPDKPQLIGDGEPIRWPLWQGGDFGQGAEDARDYVQGVILSERDNMGYSCLWLVGRPAWRFAGGVSIEVGNSIEIQTDLLGMALAIPGLEELMEKPVLKAELWRALCRNIPIWTGEA</sequence>
<accession>A0A839T5R8</accession>
<organism evidence="1 2">
    <name type="scientific">Azomonas macrocytogenes</name>
    <name type="common">Azotobacter macrocytogenes</name>
    <dbReference type="NCBI Taxonomy" id="69962"/>
    <lineage>
        <taxon>Bacteria</taxon>
        <taxon>Pseudomonadati</taxon>
        <taxon>Pseudomonadota</taxon>
        <taxon>Gammaproteobacteria</taxon>
        <taxon>Pseudomonadales</taxon>
        <taxon>Pseudomonadaceae</taxon>
        <taxon>Azomonas</taxon>
    </lineage>
</organism>
<dbReference type="Proteomes" id="UP000549250">
    <property type="component" value="Unassembled WGS sequence"/>
</dbReference>
<evidence type="ECO:0008006" key="3">
    <source>
        <dbReference type="Google" id="ProtNLM"/>
    </source>
</evidence>
<evidence type="ECO:0000313" key="1">
    <source>
        <dbReference type="EMBL" id="MBB3104150.1"/>
    </source>
</evidence>
<keyword evidence="2" id="KW-1185">Reference proteome</keyword>
<dbReference type="AlphaFoldDB" id="A0A839T5R8"/>
<dbReference type="EMBL" id="JACHXI010000013">
    <property type="protein sequence ID" value="MBB3104150.1"/>
    <property type="molecule type" value="Genomic_DNA"/>
</dbReference>
<name>A0A839T5R8_AZOMA</name>
<evidence type="ECO:0000313" key="2">
    <source>
        <dbReference type="Proteomes" id="UP000549250"/>
    </source>
</evidence>
<proteinExistence type="predicted"/>